<proteinExistence type="predicted"/>
<comment type="caution">
    <text evidence="2">The sequence shown here is derived from an EMBL/GenBank/DDBJ whole genome shotgun (WGS) entry which is preliminary data.</text>
</comment>
<evidence type="ECO:0000313" key="2">
    <source>
        <dbReference type="EMBL" id="GAA3614588.1"/>
    </source>
</evidence>
<name>A0ABP6ZN56_9ACTN</name>
<sequence length="75" mass="8384">MHQTPDQRADSRDRKDELLAQLGEEIGVLAADHRRKKPRTFHRPDWVKKASRTGAGQSGMDRAFAVMAATAQTIV</sequence>
<gene>
    <name evidence="2" type="ORF">GCM10022419_119730</name>
</gene>
<dbReference type="RefSeq" id="WP_345576800.1">
    <property type="nucleotide sequence ID" value="NZ_BAABDQ010000051.1"/>
</dbReference>
<organism evidence="2 3">
    <name type="scientific">Nonomuraea rosea</name>
    <dbReference type="NCBI Taxonomy" id="638574"/>
    <lineage>
        <taxon>Bacteria</taxon>
        <taxon>Bacillati</taxon>
        <taxon>Actinomycetota</taxon>
        <taxon>Actinomycetes</taxon>
        <taxon>Streptosporangiales</taxon>
        <taxon>Streptosporangiaceae</taxon>
        <taxon>Nonomuraea</taxon>
    </lineage>
</organism>
<dbReference type="EMBL" id="BAABDQ010000051">
    <property type="protein sequence ID" value="GAA3614588.1"/>
    <property type="molecule type" value="Genomic_DNA"/>
</dbReference>
<evidence type="ECO:0000313" key="3">
    <source>
        <dbReference type="Proteomes" id="UP001500630"/>
    </source>
</evidence>
<keyword evidence="3" id="KW-1185">Reference proteome</keyword>
<accession>A0ABP6ZN56</accession>
<dbReference type="Proteomes" id="UP001500630">
    <property type="component" value="Unassembled WGS sequence"/>
</dbReference>
<reference evidence="3" key="1">
    <citation type="journal article" date="2019" name="Int. J. Syst. Evol. Microbiol.">
        <title>The Global Catalogue of Microorganisms (GCM) 10K type strain sequencing project: providing services to taxonomists for standard genome sequencing and annotation.</title>
        <authorList>
            <consortium name="The Broad Institute Genomics Platform"/>
            <consortium name="The Broad Institute Genome Sequencing Center for Infectious Disease"/>
            <person name="Wu L."/>
            <person name="Ma J."/>
        </authorList>
    </citation>
    <scope>NUCLEOTIDE SEQUENCE [LARGE SCALE GENOMIC DNA]</scope>
    <source>
        <strain evidence="3">JCM 17326</strain>
    </source>
</reference>
<protein>
    <submittedName>
        <fullName evidence="2">Uncharacterized protein</fullName>
    </submittedName>
</protein>
<evidence type="ECO:0000256" key="1">
    <source>
        <dbReference type="SAM" id="MobiDB-lite"/>
    </source>
</evidence>
<feature type="region of interest" description="Disordered" evidence="1">
    <location>
        <begin position="31"/>
        <end position="57"/>
    </location>
</feature>